<evidence type="ECO:0000259" key="1">
    <source>
        <dbReference type="Pfam" id="PF08241"/>
    </source>
</evidence>
<dbReference type="Gene3D" id="3.40.50.150">
    <property type="entry name" value="Vaccinia Virus protein VP39"/>
    <property type="match status" value="1"/>
</dbReference>
<dbReference type="CDD" id="cd02440">
    <property type="entry name" value="AdoMet_MTases"/>
    <property type="match status" value="1"/>
</dbReference>
<feature type="domain" description="Methyltransferase type 11" evidence="1">
    <location>
        <begin position="51"/>
        <end position="141"/>
    </location>
</feature>
<gene>
    <name evidence="2" type="ORF">GCM10009827_046350</name>
</gene>
<dbReference type="PANTHER" id="PTHR42912">
    <property type="entry name" value="METHYLTRANSFERASE"/>
    <property type="match status" value="1"/>
</dbReference>
<sequence>MTAAAAHAVIQYAENDGRLAARIALHQNHGTNPQSWFDWLAERLGLAGDVLEAGAGTGALWSYARTEAVRTLTLADFSAAMCARLTAVPSARVLRGDVTRLPFADGAFDTVLANHMLYHLDEPPAGVRELVRVLRPGGRLITTTNGRAHLAELDAIGPAIGRPDLQLAGRLGDFSAESAPALIERWCTGVRVERYHCDLRITRVEPVLAYLESLADTPLTPSERAAAAAYVQARIDTEGAFHVGKHSVLTTGTKP</sequence>
<dbReference type="SUPFAM" id="SSF53335">
    <property type="entry name" value="S-adenosyl-L-methionine-dependent methyltransferases"/>
    <property type="match status" value="1"/>
</dbReference>
<reference evidence="2 3" key="1">
    <citation type="journal article" date="2019" name="Int. J. Syst. Evol. Microbiol.">
        <title>The Global Catalogue of Microorganisms (GCM) 10K type strain sequencing project: providing services to taxonomists for standard genome sequencing and annotation.</title>
        <authorList>
            <consortium name="The Broad Institute Genomics Platform"/>
            <consortium name="The Broad Institute Genome Sequencing Center for Infectious Disease"/>
            <person name="Wu L."/>
            <person name="Ma J."/>
        </authorList>
    </citation>
    <scope>NUCLEOTIDE SEQUENCE [LARGE SCALE GENOMIC DNA]</scope>
    <source>
        <strain evidence="2 3">JCM 15933</strain>
    </source>
</reference>
<name>A0ABN2AQK0_9ACTN</name>
<dbReference type="Proteomes" id="UP001501470">
    <property type="component" value="Unassembled WGS sequence"/>
</dbReference>
<organism evidence="2 3">
    <name type="scientific">Dactylosporangium maewongense</name>
    <dbReference type="NCBI Taxonomy" id="634393"/>
    <lineage>
        <taxon>Bacteria</taxon>
        <taxon>Bacillati</taxon>
        <taxon>Actinomycetota</taxon>
        <taxon>Actinomycetes</taxon>
        <taxon>Micromonosporales</taxon>
        <taxon>Micromonosporaceae</taxon>
        <taxon>Dactylosporangium</taxon>
    </lineage>
</organism>
<dbReference type="InterPro" id="IPR013216">
    <property type="entry name" value="Methyltransf_11"/>
</dbReference>
<dbReference type="EMBL" id="BAAAQD010000009">
    <property type="protein sequence ID" value="GAA1524553.1"/>
    <property type="molecule type" value="Genomic_DNA"/>
</dbReference>
<accession>A0ABN2AQK0</accession>
<dbReference type="RefSeq" id="WP_344504130.1">
    <property type="nucleotide sequence ID" value="NZ_BAAAQD010000009.1"/>
</dbReference>
<proteinExistence type="predicted"/>
<dbReference type="InterPro" id="IPR029063">
    <property type="entry name" value="SAM-dependent_MTases_sf"/>
</dbReference>
<protein>
    <recommendedName>
        <fullName evidence="1">Methyltransferase type 11 domain-containing protein</fullName>
    </recommendedName>
</protein>
<evidence type="ECO:0000313" key="2">
    <source>
        <dbReference type="EMBL" id="GAA1524553.1"/>
    </source>
</evidence>
<dbReference type="InterPro" id="IPR050508">
    <property type="entry name" value="Methyltransf_Superfamily"/>
</dbReference>
<evidence type="ECO:0000313" key="3">
    <source>
        <dbReference type="Proteomes" id="UP001501470"/>
    </source>
</evidence>
<dbReference type="PANTHER" id="PTHR42912:SF80">
    <property type="entry name" value="METHYLTRANSFERASE DOMAIN-CONTAINING PROTEIN"/>
    <property type="match status" value="1"/>
</dbReference>
<comment type="caution">
    <text evidence="2">The sequence shown here is derived from an EMBL/GenBank/DDBJ whole genome shotgun (WGS) entry which is preliminary data.</text>
</comment>
<dbReference type="Pfam" id="PF08241">
    <property type="entry name" value="Methyltransf_11"/>
    <property type="match status" value="1"/>
</dbReference>
<keyword evidence="3" id="KW-1185">Reference proteome</keyword>